<evidence type="ECO:0000256" key="6">
    <source>
        <dbReference type="ARBA" id="ARBA00022833"/>
    </source>
</evidence>
<comment type="caution">
    <text evidence="10">The sequence shown here is derived from an EMBL/GenBank/DDBJ whole genome shotgun (WGS) entry which is preliminary data.</text>
</comment>
<comment type="subcellular location">
    <subcellularLocation>
        <location evidence="1">Cytoplasm</location>
    </subcellularLocation>
</comment>
<dbReference type="SUPFAM" id="SSF46785">
    <property type="entry name" value="Winged helix' DNA-binding domain"/>
    <property type="match status" value="1"/>
</dbReference>
<keyword evidence="5" id="KW-0479">Metal-binding</keyword>
<keyword evidence="8" id="KW-0238">DNA-binding</keyword>
<evidence type="ECO:0000256" key="7">
    <source>
        <dbReference type="ARBA" id="ARBA00023015"/>
    </source>
</evidence>
<evidence type="ECO:0000256" key="4">
    <source>
        <dbReference type="ARBA" id="ARBA00022491"/>
    </source>
</evidence>
<evidence type="ECO:0000313" key="10">
    <source>
        <dbReference type="EMBL" id="HIH95145.1"/>
    </source>
</evidence>
<dbReference type="GO" id="GO:0003700">
    <property type="term" value="F:DNA-binding transcription factor activity"/>
    <property type="evidence" value="ECO:0007669"/>
    <property type="project" value="InterPro"/>
</dbReference>
<organism evidence="10 11">
    <name type="scientific">Methanosarcina acetivorans</name>
    <dbReference type="NCBI Taxonomy" id="2214"/>
    <lineage>
        <taxon>Archaea</taxon>
        <taxon>Methanobacteriati</taxon>
        <taxon>Methanobacteriota</taxon>
        <taxon>Stenosarchaea group</taxon>
        <taxon>Methanomicrobia</taxon>
        <taxon>Methanosarcinales</taxon>
        <taxon>Methanosarcinaceae</taxon>
        <taxon>Methanosarcina</taxon>
    </lineage>
</organism>
<keyword evidence="6" id="KW-0862">Zinc</keyword>
<evidence type="ECO:0000256" key="9">
    <source>
        <dbReference type="ARBA" id="ARBA00023163"/>
    </source>
</evidence>
<evidence type="ECO:0000256" key="8">
    <source>
        <dbReference type="ARBA" id="ARBA00023125"/>
    </source>
</evidence>
<dbReference type="AlphaFoldDB" id="A0A832SN18"/>
<sequence>MSNLQDSDPLIIKALRGKGYKATPQRIAIGQFVLHNHAHPTAQRIYSEVKKVYPTVSLATIYKTVQILKEVGLIQEFNLEKDQARFDPNMEPHAHLVCLQCKSINDCTDPMISEIVDRMSNEVDFSAGEWNFNIFGICSNCRRKKSICD</sequence>
<dbReference type="GO" id="GO:0008270">
    <property type="term" value="F:zinc ion binding"/>
    <property type="evidence" value="ECO:0007669"/>
    <property type="project" value="TreeGrafter"/>
</dbReference>
<dbReference type="Pfam" id="PF01475">
    <property type="entry name" value="FUR"/>
    <property type="match status" value="1"/>
</dbReference>
<accession>A0A832SN18</accession>
<name>A0A832SN18_9EURY</name>
<dbReference type="GeneID" id="1472861"/>
<dbReference type="InterPro" id="IPR036388">
    <property type="entry name" value="WH-like_DNA-bd_sf"/>
</dbReference>
<keyword evidence="9" id="KW-0804">Transcription</keyword>
<dbReference type="FunFam" id="1.10.10.10:FF:000007">
    <property type="entry name" value="Ferric uptake regulation protein"/>
    <property type="match status" value="1"/>
</dbReference>
<dbReference type="GO" id="GO:0005737">
    <property type="term" value="C:cytoplasm"/>
    <property type="evidence" value="ECO:0007669"/>
    <property type="project" value="UniProtKB-SubCell"/>
</dbReference>
<dbReference type="Gene3D" id="3.30.1490.190">
    <property type="match status" value="1"/>
</dbReference>
<dbReference type="CDD" id="cd07153">
    <property type="entry name" value="Fur_like"/>
    <property type="match status" value="1"/>
</dbReference>
<dbReference type="PANTHER" id="PTHR33202:SF7">
    <property type="entry name" value="FERRIC UPTAKE REGULATION PROTEIN"/>
    <property type="match status" value="1"/>
</dbReference>
<dbReference type="InterPro" id="IPR002481">
    <property type="entry name" value="FUR"/>
</dbReference>
<dbReference type="RefSeq" id="WP_011021008.1">
    <property type="nucleotide sequence ID" value="NZ_DUJU01000159.1"/>
</dbReference>
<proteinExistence type="inferred from homology"/>
<dbReference type="GO" id="GO:0000976">
    <property type="term" value="F:transcription cis-regulatory region binding"/>
    <property type="evidence" value="ECO:0007669"/>
    <property type="project" value="TreeGrafter"/>
</dbReference>
<dbReference type="PANTHER" id="PTHR33202">
    <property type="entry name" value="ZINC UPTAKE REGULATION PROTEIN"/>
    <property type="match status" value="1"/>
</dbReference>
<dbReference type="EMBL" id="DUJU01000159">
    <property type="protein sequence ID" value="HIH95145.1"/>
    <property type="molecule type" value="Genomic_DNA"/>
</dbReference>
<dbReference type="InterPro" id="IPR043135">
    <property type="entry name" value="Fur_C"/>
</dbReference>
<dbReference type="SMR" id="A0A832SN18"/>
<protein>
    <submittedName>
        <fullName evidence="10">Transcriptional repressor</fullName>
    </submittedName>
</protein>
<dbReference type="GO" id="GO:1900376">
    <property type="term" value="P:regulation of secondary metabolite biosynthetic process"/>
    <property type="evidence" value="ECO:0007669"/>
    <property type="project" value="TreeGrafter"/>
</dbReference>
<gene>
    <name evidence="10" type="ORF">HA338_14365</name>
</gene>
<evidence type="ECO:0000313" key="11">
    <source>
        <dbReference type="Proteomes" id="UP000600774"/>
    </source>
</evidence>
<keyword evidence="4" id="KW-0678">Repressor</keyword>
<dbReference type="InterPro" id="IPR036390">
    <property type="entry name" value="WH_DNA-bd_sf"/>
</dbReference>
<dbReference type="GO" id="GO:0045892">
    <property type="term" value="P:negative regulation of DNA-templated transcription"/>
    <property type="evidence" value="ECO:0007669"/>
    <property type="project" value="TreeGrafter"/>
</dbReference>
<evidence type="ECO:0000256" key="3">
    <source>
        <dbReference type="ARBA" id="ARBA00022490"/>
    </source>
</evidence>
<evidence type="ECO:0000256" key="5">
    <source>
        <dbReference type="ARBA" id="ARBA00022723"/>
    </source>
</evidence>
<keyword evidence="7" id="KW-0805">Transcription regulation</keyword>
<evidence type="ECO:0000256" key="1">
    <source>
        <dbReference type="ARBA" id="ARBA00004496"/>
    </source>
</evidence>
<dbReference type="Gene3D" id="1.10.10.10">
    <property type="entry name" value="Winged helix-like DNA-binding domain superfamily/Winged helix DNA-binding domain"/>
    <property type="match status" value="1"/>
</dbReference>
<dbReference type="OMA" id="HDHVILT"/>
<reference evidence="10" key="1">
    <citation type="journal article" date="2020" name="bioRxiv">
        <title>A rank-normalized archaeal taxonomy based on genome phylogeny resolves widespread incomplete and uneven classifications.</title>
        <authorList>
            <person name="Rinke C."/>
            <person name="Chuvochina M."/>
            <person name="Mussig A.J."/>
            <person name="Chaumeil P.-A."/>
            <person name="Waite D.W."/>
            <person name="Whitman W.B."/>
            <person name="Parks D.H."/>
            <person name="Hugenholtz P."/>
        </authorList>
    </citation>
    <scope>NUCLEOTIDE SEQUENCE</scope>
    <source>
        <strain evidence="10">UBA8876</strain>
    </source>
</reference>
<comment type="similarity">
    <text evidence="2">Belongs to the Fur family.</text>
</comment>
<dbReference type="Proteomes" id="UP000600774">
    <property type="component" value="Unassembled WGS sequence"/>
</dbReference>
<keyword evidence="3" id="KW-0963">Cytoplasm</keyword>
<evidence type="ECO:0000256" key="2">
    <source>
        <dbReference type="ARBA" id="ARBA00007957"/>
    </source>
</evidence>